<dbReference type="STRING" id="655863.F0XTB8"/>
<evidence type="ECO:0000256" key="1">
    <source>
        <dbReference type="ARBA" id="ARBA00004123"/>
    </source>
</evidence>
<feature type="compositionally biased region" description="Low complexity" evidence="12">
    <location>
        <begin position="73"/>
        <end position="105"/>
    </location>
</feature>
<dbReference type="GO" id="GO:0000981">
    <property type="term" value="F:DNA-binding transcription factor activity, RNA polymerase II-specific"/>
    <property type="evidence" value="ECO:0007669"/>
    <property type="project" value="TreeGrafter"/>
</dbReference>
<feature type="region of interest" description="Disordered" evidence="12">
    <location>
        <begin position="1"/>
        <end position="124"/>
    </location>
</feature>
<feature type="compositionally biased region" description="Low complexity" evidence="12">
    <location>
        <begin position="242"/>
        <end position="266"/>
    </location>
</feature>
<protein>
    <submittedName>
        <fullName evidence="14">C2h2 finger domain containing protein</fullName>
    </submittedName>
</protein>
<evidence type="ECO:0000256" key="2">
    <source>
        <dbReference type="ARBA" id="ARBA00006991"/>
    </source>
</evidence>
<organism evidence="15">
    <name type="scientific">Grosmannia clavigera (strain kw1407 / UAMH 11150)</name>
    <name type="common">Blue stain fungus</name>
    <name type="synonym">Graphiocladiella clavigera</name>
    <dbReference type="NCBI Taxonomy" id="655863"/>
    <lineage>
        <taxon>Eukaryota</taxon>
        <taxon>Fungi</taxon>
        <taxon>Dikarya</taxon>
        <taxon>Ascomycota</taxon>
        <taxon>Pezizomycotina</taxon>
        <taxon>Sordariomycetes</taxon>
        <taxon>Sordariomycetidae</taxon>
        <taxon>Ophiostomatales</taxon>
        <taxon>Ophiostomataceae</taxon>
        <taxon>Leptographium</taxon>
    </lineage>
</organism>
<gene>
    <name evidence="14" type="ORF">CMQ_5801</name>
</gene>
<dbReference type="RefSeq" id="XP_014168863.1">
    <property type="nucleotide sequence ID" value="XM_014313388.1"/>
</dbReference>
<feature type="region of interest" description="Disordered" evidence="12">
    <location>
        <begin position="178"/>
        <end position="323"/>
    </location>
</feature>
<dbReference type="InParanoid" id="F0XTB8"/>
<dbReference type="AlphaFoldDB" id="F0XTB8"/>
<dbReference type="eggNOG" id="KOG1721">
    <property type="taxonomic scope" value="Eukaryota"/>
</dbReference>
<feature type="compositionally biased region" description="Low complexity" evidence="12">
    <location>
        <begin position="556"/>
        <end position="565"/>
    </location>
</feature>
<dbReference type="FunFam" id="3.30.160.60:FF:000646">
    <property type="entry name" value="Myeloid zinc finger 1"/>
    <property type="match status" value="1"/>
</dbReference>
<feature type="compositionally biased region" description="Polar residues" evidence="12">
    <location>
        <begin position="15"/>
        <end position="34"/>
    </location>
</feature>
<dbReference type="EMBL" id="GL629997">
    <property type="protein sequence ID" value="EFW99380.1"/>
    <property type="molecule type" value="Genomic_DNA"/>
</dbReference>
<dbReference type="FunFam" id="3.30.160.60:FF:001156">
    <property type="entry name" value="Zinc finger protein 407"/>
    <property type="match status" value="1"/>
</dbReference>
<keyword evidence="10" id="KW-0539">Nucleus</keyword>
<dbReference type="Gene3D" id="3.30.160.60">
    <property type="entry name" value="Classic Zinc Finger"/>
    <property type="match status" value="2"/>
</dbReference>
<dbReference type="Proteomes" id="UP000007796">
    <property type="component" value="Unassembled WGS sequence"/>
</dbReference>
<comment type="similarity">
    <text evidence="2">Belongs to the krueppel C2H2-type zinc-finger protein family.</text>
</comment>
<evidence type="ECO:0000256" key="12">
    <source>
        <dbReference type="SAM" id="MobiDB-lite"/>
    </source>
</evidence>
<keyword evidence="15" id="KW-1185">Reference proteome</keyword>
<keyword evidence="3" id="KW-0479">Metal-binding</keyword>
<evidence type="ECO:0000256" key="8">
    <source>
        <dbReference type="ARBA" id="ARBA00023125"/>
    </source>
</evidence>
<feature type="compositionally biased region" description="Basic residues" evidence="12">
    <location>
        <begin position="267"/>
        <end position="276"/>
    </location>
</feature>
<accession>F0XTB8</accession>
<evidence type="ECO:0000256" key="7">
    <source>
        <dbReference type="ARBA" id="ARBA00023015"/>
    </source>
</evidence>
<keyword evidence="4" id="KW-0677">Repeat</keyword>
<dbReference type="GO" id="GO:0043565">
    <property type="term" value="F:sequence-specific DNA binding"/>
    <property type="evidence" value="ECO:0007669"/>
    <property type="project" value="TreeGrafter"/>
</dbReference>
<feature type="region of interest" description="Disordered" evidence="12">
    <location>
        <begin position="535"/>
        <end position="572"/>
    </location>
</feature>
<keyword evidence="6" id="KW-0862">Zinc</keyword>
<reference evidence="14 15" key="1">
    <citation type="journal article" date="2011" name="Proc. Natl. Acad. Sci. U.S.A.">
        <title>Genome and transcriptome analyses of the mountain pine beetle-fungal symbiont Grosmannia clavigera, a lodgepole pine pathogen.</title>
        <authorList>
            <person name="DiGuistini S."/>
            <person name="Wang Y."/>
            <person name="Liao N.Y."/>
            <person name="Taylor G."/>
            <person name="Tanguay P."/>
            <person name="Feau N."/>
            <person name="Henrissat B."/>
            <person name="Chan S.K."/>
            <person name="Hesse-Orce U."/>
            <person name="Alamouti S.M."/>
            <person name="Tsui C.K.M."/>
            <person name="Docking R.T."/>
            <person name="Levasseur A."/>
            <person name="Haridas S."/>
            <person name="Robertson G."/>
            <person name="Birol I."/>
            <person name="Holt R.A."/>
            <person name="Marra M.A."/>
            <person name="Hamelin R.C."/>
            <person name="Hirst M."/>
            <person name="Jones S.J.M."/>
            <person name="Bohlmann J."/>
            <person name="Breuil C."/>
        </authorList>
    </citation>
    <scope>NUCLEOTIDE SEQUENCE [LARGE SCALE GENOMIC DNA]</scope>
    <source>
        <strain evidence="15">kw1407 / UAMH 11150</strain>
    </source>
</reference>
<evidence type="ECO:0000256" key="6">
    <source>
        <dbReference type="ARBA" id="ARBA00022833"/>
    </source>
</evidence>
<dbReference type="PANTHER" id="PTHR24408:SF58">
    <property type="entry name" value="TRANSCRIPTION FACTOR (TFIIIA), PUTATIVE (AFU_ORTHOLOGUE AFUA_1G05150)-RELATED"/>
    <property type="match status" value="1"/>
</dbReference>
<dbReference type="HOGENOM" id="CLU_476534_0_0_1"/>
<feature type="compositionally biased region" description="Basic and acidic residues" evidence="12">
    <location>
        <begin position="204"/>
        <end position="213"/>
    </location>
</feature>
<evidence type="ECO:0000256" key="4">
    <source>
        <dbReference type="ARBA" id="ARBA00022737"/>
    </source>
</evidence>
<dbReference type="InterPro" id="IPR036236">
    <property type="entry name" value="Znf_C2H2_sf"/>
</dbReference>
<evidence type="ECO:0000313" key="15">
    <source>
        <dbReference type="Proteomes" id="UP000007796"/>
    </source>
</evidence>
<dbReference type="PROSITE" id="PS00028">
    <property type="entry name" value="ZINC_FINGER_C2H2_1"/>
    <property type="match status" value="1"/>
</dbReference>
<dbReference type="SUPFAM" id="SSF57667">
    <property type="entry name" value="beta-beta-alpha zinc fingers"/>
    <property type="match status" value="1"/>
</dbReference>
<feature type="domain" description="C2H2-type" evidence="13">
    <location>
        <begin position="507"/>
        <end position="535"/>
    </location>
</feature>
<dbReference type="SMART" id="SM00355">
    <property type="entry name" value="ZnF_C2H2"/>
    <property type="match status" value="2"/>
</dbReference>
<dbReference type="GeneID" id="25979164"/>
<evidence type="ECO:0000256" key="11">
    <source>
        <dbReference type="PROSITE-ProRule" id="PRU00042"/>
    </source>
</evidence>
<feature type="domain" description="C2H2-type" evidence="13">
    <location>
        <begin position="479"/>
        <end position="506"/>
    </location>
</feature>
<feature type="compositionally biased region" description="Gly residues" evidence="12">
    <location>
        <begin position="228"/>
        <end position="237"/>
    </location>
</feature>
<dbReference type="PANTHER" id="PTHR24408">
    <property type="entry name" value="ZINC FINGER PROTEIN"/>
    <property type="match status" value="1"/>
</dbReference>
<sequence>MKPPTTMEIGFSGARLSSSSIQANQTGSGSSSSHKLYPDGSIFFSQGQQQQESWPEPEQQPPHTISYRSQAQRSESSATASYSSYRTGATGGTQTSASTSPSAYSPFTNPADAESTDTCDTSLNRQQALEQMSVSLNPPVSFGGHTSLVYDHLAHSHTQPQSHSPSSQGGQLLRPLSQQWSSAGSVNPNSGQYSHHTTPSPTAHDSHFTHRDPPGFQSTMSEGHGNGDHGGNLGGYGDMSSQQHHPQHQQQYQQRHQHQQQQQQHQHGQHSQHHQQIHGLPVTSLHSSLLPPTHGQSSLGALLRQGSGSSSADSEVMAYREQPSVHTTAESAYLPKLNQVAPLSSQQQYHDYSNTDYHRRQQGTANDPSMRLVPPHMAAQAGLPDMAHPMSYSAGPGPDRTYPYHQSPSSSISGPVMSNISNPGGHMSIIPGVGMPFGGGHKPLLYSNGHHTIPHHLGGNLLGHHLGLGKGSQSHERPFRCDQCPQSFNRNHDLKRHKRIHLAVKPFPCNYCDKSFSRKDALKRHRLVKGCGDKLQNAEGESSAGSIAHSDGGGSSIMNNDSSDMASDDHQR</sequence>
<dbReference type="GO" id="GO:0005634">
    <property type="term" value="C:nucleus"/>
    <property type="evidence" value="ECO:0007669"/>
    <property type="project" value="UniProtKB-SubCell"/>
</dbReference>
<keyword evidence="7" id="KW-0805">Transcription regulation</keyword>
<keyword evidence="5 11" id="KW-0863">Zinc-finger</keyword>
<comment type="subcellular location">
    <subcellularLocation>
        <location evidence="1">Nucleus</location>
    </subcellularLocation>
</comment>
<evidence type="ECO:0000313" key="14">
    <source>
        <dbReference type="EMBL" id="EFW99380.1"/>
    </source>
</evidence>
<dbReference type="PROSITE" id="PS50157">
    <property type="entry name" value="ZINC_FINGER_C2H2_2"/>
    <property type="match status" value="2"/>
</dbReference>
<feature type="region of interest" description="Disordered" evidence="12">
    <location>
        <begin position="382"/>
        <end position="412"/>
    </location>
</feature>
<dbReference type="OrthoDB" id="8922241at2759"/>
<evidence type="ECO:0000256" key="5">
    <source>
        <dbReference type="ARBA" id="ARBA00022771"/>
    </source>
</evidence>
<feature type="compositionally biased region" description="Low complexity" evidence="12">
    <location>
        <begin position="46"/>
        <end position="57"/>
    </location>
</feature>
<evidence type="ECO:0000259" key="13">
    <source>
        <dbReference type="PROSITE" id="PS50157"/>
    </source>
</evidence>
<keyword evidence="8" id="KW-0238">DNA-binding</keyword>
<dbReference type="InterPro" id="IPR013087">
    <property type="entry name" value="Znf_C2H2_type"/>
</dbReference>
<feature type="compositionally biased region" description="Polar residues" evidence="12">
    <location>
        <begin position="178"/>
        <end position="203"/>
    </location>
</feature>
<keyword evidence="9" id="KW-0804">Transcription</keyword>
<dbReference type="Pfam" id="PF00096">
    <property type="entry name" value="zf-C2H2"/>
    <property type="match status" value="2"/>
</dbReference>
<evidence type="ECO:0000256" key="9">
    <source>
        <dbReference type="ARBA" id="ARBA00023163"/>
    </source>
</evidence>
<name>F0XTB8_GROCL</name>
<proteinExistence type="inferred from homology"/>
<evidence type="ECO:0000256" key="10">
    <source>
        <dbReference type="ARBA" id="ARBA00023242"/>
    </source>
</evidence>
<evidence type="ECO:0000256" key="3">
    <source>
        <dbReference type="ARBA" id="ARBA00022723"/>
    </source>
</evidence>
<dbReference type="GO" id="GO:0008270">
    <property type="term" value="F:zinc ion binding"/>
    <property type="evidence" value="ECO:0007669"/>
    <property type="project" value="UniProtKB-KW"/>
</dbReference>